<feature type="region of interest" description="Disordered" evidence="1">
    <location>
        <begin position="386"/>
        <end position="425"/>
    </location>
</feature>
<dbReference type="AlphaFoldDB" id="A0ABD3VL83"/>
<evidence type="ECO:0000256" key="2">
    <source>
        <dbReference type="SAM" id="Phobius"/>
    </source>
</evidence>
<feature type="signal peptide" evidence="3">
    <location>
        <begin position="1"/>
        <end position="20"/>
    </location>
</feature>
<dbReference type="Proteomes" id="UP001634394">
    <property type="component" value="Unassembled WGS sequence"/>
</dbReference>
<feature type="chain" id="PRO_5044883144" evidence="3">
    <location>
        <begin position="21"/>
        <end position="1210"/>
    </location>
</feature>
<feature type="compositionally biased region" description="Polar residues" evidence="1">
    <location>
        <begin position="329"/>
        <end position="342"/>
    </location>
</feature>
<evidence type="ECO:0000313" key="4">
    <source>
        <dbReference type="EMBL" id="KAL3861298.1"/>
    </source>
</evidence>
<feature type="compositionally biased region" description="Basic and acidic residues" evidence="1">
    <location>
        <begin position="1035"/>
        <end position="1046"/>
    </location>
</feature>
<feature type="transmembrane region" description="Helical" evidence="2">
    <location>
        <begin position="262"/>
        <end position="286"/>
    </location>
</feature>
<keyword evidence="5" id="KW-1185">Reference proteome</keyword>
<feature type="region of interest" description="Disordered" evidence="1">
    <location>
        <begin position="699"/>
        <end position="718"/>
    </location>
</feature>
<feature type="compositionally biased region" description="Polar residues" evidence="1">
    <location>
        <begin position="824"/>
        <end position="834"/>
    </location>
</feature>
<feature type="compositionally biased region" description="Polar residues" evidence="1">
    <location>
        <begin position="1168"/>
        <end position="1194"/>
    </location>
</feature>
<feature type="compositionally biased region" description="Polar residues" evidence="1">
    <location>
        <begin position="873"/>
        <end position="887"/>
    </location>
</feature>
<protein>
    <submittedName>
        <fullName evidence="4">Uncharacterized protein</fullName>
    </submittedName>
</protein>
<organism evidence="4 5">
    <name type="scientific">Sinanodonta woodiana</name>
    <name type="common">Chinese pond mussel</name>
    <name type="synonym">Anodonta woodiana</name>
    <dbReference type="NCBI Taxonomy" id="1069815"/>
    <lineage>
        <taxon>Eukaryota</taxon>
        <taxon>Metazoa</taxon>
        <taxon>Spiralia</taxon>
        <taxon>Lophotrochozoa</taxon>
        <taxon>Mollusca</taxon>
        <taxon>Bivalvia</taxon>
        <taxon>Autobranchia</taxon>
        <taxon>Heteroconchia</taxon>
        <taxon>Palaeoheterodonta</taxon>
        <taxon>Unionida</taxon>
        <taxon>Unionoidea</taxon>
        <taxon>Unionidae</taxon>
        <taxon>Unioninae</taxon>
        <taxon>Sinanodonta</taxon>
    </lineage>
</organism>
<evidence type="ECO:0000256" key="1">
    <source>
        <dbReference type="SAM" id="MobiDB-lite"/>
    </source>
</evidence>
<gene>
    <name evidence="4" type="ORF">ACJMK2_007336</name>
</gene>
<keyword evidence="2" id="KW-0472">Membrane</keyword>
<keyword evidence="2" id="KW-0812">Transmembrane</keyword>
<feature type="compositionally biased region" description="Polar residues" evidence="1">
    <location>
        <begin position="776"/>
        <end position="786"/>
    </location>
</feature>
<feature type="compositionally biased region" description="Polar residues" evidence="1">
    <location>
        <begin position="388"/>
        <end position="408"/>
    </location>
</feature>
<feature type="compositionally biased region" description="Basic and acidic residues" evidence="1">
    <location>
        <begin position="637"/>
        <end position="655"/>
    </location>
</feature>
<accession>A0ABD3VL83</accession>
<feature type="region of interest" description="Disordered" evidence="1">
    <location>
        <begin position="621"/>
        <end position="674"/>
    </location>
</feature>
<feature type="compositionally biased region" description="Basic and acidic residues" evidence="1">
    <location>
        <begin position="1097"/>
        <end position="1130"/>
    </location>
</feature>
<feature type="region of interest" description="Disordered" evidence="1">
    <location>
        <begin position="297"/>
        <end position="353"/>
    </location>
</feature>
<name>A0ABD3VL83_SINWO</name>
<feature type="compositionally biased region" description="Polar residues" evidence="1">
    <location>
        <begin position="1057"/>
        <end position="1067"/>
    </location>
</feature>
<feature type="region of interest" description="Disordered" evidence="1">
    <location>
        <begin position="853"/>
        <end position="981"/>
    </location>
</feature>
<feature type="compositionally biased region" description="Basic and acidic residues" evidence="1">
    <location>
        <begin position="966"/>
        <end position="981"/>
    </location>
</feature>
<keyword evidence="2" id="KW-1133">Transmembrane helix</keyword>
<reference evidence="4 5" key="1">
    <citation type="submission" date="2024-11" db="EMBL/GenBank/DDBJ databases">
        <title>Chromosome-level genome assembly of the freshwater bivalve Anodonta woodiana.</title>
        <authorList>
            <person name="Chen X."/>
        </authorList>
    </citation>
    <scope>NUCLEOTIDE SEQUENCE [LARGE SCALE GENOMIC DNA]</scope>
    <source>
        <strain evidence="4">MN2024</strain>
        <tissue evidence="4">Gills</tissue>
    </source>
</reference>
<feature type="compositionally biased region" description="Acidic residues" evidence="1">
    <location>
        <begin position="1134"/>
        <end position="1144"/>
    </location>
</feature>
<feature type="region of interest" description="Disordered" evidence="1">
    <location>
        <begin position="1035"/>
        <end position="1210"/>
    </location>
</feature>
<proteinExistence type="predicted"/>
<feature type="compositionally biased region" description="Polar residues" evidence="1">
    <location>
        <begin position="904"/>
        <end position="919"/>
    </location>
</feature>
<feature type="compositionally biased region" description="Basic and acidic residues" evidence="1">
    <location>
        <begin position="706"/>
        <end position="718"/>
    </location>
</feature>
<evidence type="ECO:0000256" key="3">
    <source>
        <dbReference type="SAM" id="SignalP"/>
    </source>
</evidence>
<evidence type="ECO:0000313" key="5">
    <source>
        <dbReference type="Proteomes" id="UP001634394"/>
    </source>
</evidence>
<feature type="compositionally biased region" description="Basic and acidic residues" evidence="1">
    <location>
        <begin position="935"/>
        <end position="951"/>
    </location>
</feature>
<comment type="caution">
    <text evidence="4">The sequence shown here is derived from an EMBL/GenBank/DDBJ whole genome shotgun (WGS) entry which is preliminary data.</text>
</comment>
<feature type="compositionally biased region" description="Basic and acidic residues" evidence="1">
    <location>
        <begin position="748"/>
        <end position="765"/>
    </location>
</feature>
<dbReference type="EMBL" id="JBJQND010000011">
    <property type="protein sequence ID" value="KAL3861298.1"/>
    <property type="molecule type" value="Genomic_DNA"/>
</dbReference>
<feature type="compositionally biased region" description="Low complexity" evidence="1">
    <location>
        <begin position="297"/>
        <end position="310"/>
    </location>
</feature>
<feature type="compositionally biased region" description="Polar residues" evidence="1">
    <location>
        <begin position="656"/>
        <end position="674"/>
    </location>
</feature>
<feature type="region of interest" description="Disordered" evidence="1">
    <location>
        <begin position="734"/>
        <end position="834"/>
    </location>
</feature>
<sequence length="1210" mass="133013">MLVILRTIFGILLLTQQSSSVALPETFRPPSSLPDLSDIWDYPYVKNIQCQFPYIWQKSVGRCCYPVFNCGPGYGIEFCHEDKGNDSCVECKNSSKQYHLVHSFDGETATCFKVSKQDEDECIVVSIPEETLPARWGNSIAACGLPCECNPGNCFYGDDPCRCQQRQDKCKSNQQMNRVTGACEECPWYSFNDKEGCGTCLVNKDVWMSGSRSSMVTVPPSTQNATVLVTTTVYLPDSTSEKIDTTITTALFPDTNNAPIQLGLIIGFCVVAFICATVAVIAVYLIKRRISNARSGASSSQYSSISQVPPSADPNQEPSTEYQEESETSDLINKSESTTPQPNGLIRGQSVSNNNNHLVNHEVEDHMDSPKSSESDNHLGIHGRINERNQSASSNSASPENLSESGEGTHQIKENTGIRNRQENPAEQMEMSDGINDIEPSNDLAIAERQQDMNCSGRQAIVDLQTGSNVVQIPHHKTDNQDKGILYKNQNIVHAETTDAPSSILFSSDSNNPCSSSHLMEKNLDGKIKLQLRKDIEDPNYFLGMNPFMRGSPVENSHCWSFPRDSVADNDSITVAQTQSGHVNDAPNSYPQAVCAGDVDRRTNDNTTIILVKECNSSETRSLDLKTPNLEGGTCCEDSKNPNEESRIPSEDDHPQNAQCLTMPISPTSPSNSSLLGPFLNRSILSASEVEADAHVTGTQAVCTGDEDKTTHDNSSKAPVKEVVRVHPLNTRSLHLGAPNQESGTCSEDSRIPNEEPQIHSEEGHPLSPQCLNMPLSPTSASNSSLFRPFLNRSMSSTADRPTAKVTPMRQKTPSQRQDEGTLEDNNSMVSDSNTDISMAYGVVHFAGGLSDREESIESSNPSLSSYCEDSPPSFSHVTDPPSTATRAQMEDTGFRRTGGLRSATRNGSQIPMMGNQSRGGPDGASVPSYHIPNRVREPRQVFETEVKEPEQSEETDPKTLLSSTQERDRAELERQDSDFEDHSEKIGLKVNQTEDLEKLRDICEGLVFPASLCDAAENSSDEVQGKALRKDFKAMEANASDKESQQRNVPLHNDDQVQYNSCSFSSELEDEENNLNITTRSKCNTEETCHSYSSLQDKEDIQIETKGVEDSEKDGIDKSSLEEIVKEANDSFNDTDPDVEESSSDQRSSHSEDEGVCSNGDAELNREQQQPSRGQIELQNEFNLSSLSVNSDESGIGIEEQTIQNVQDS</sequence>
<keyword evidence="3" id="KW-0732">Signal</keyword>